<keyword evidence="2" id="KW-1003">Cell membrane</keyword>
<evidence type="ECO:0000256" key="1">
    <source>
        <dbReference type="ARBA" id="ARBA00004651"/>
    </source>
</evidence>
<evidence type="ECO:0000256" key="5">
    <source>
        <dbReference type="ARBA" id="ARBA00022984"/>
    </source>
</evidence>
<evidence type="ECO:0000256" key="4">
    <source>
        <dbReference type="ARBA" id="ARBA00022960"/>
    </source>
</evidence>
<keyword evidence="7 9" id="KW-0472">Membrane</keyword>
<feature type="transmembrane region" description="Helical" evidence="9">
    <location>
        <begin position="71"/>
        <end position="91"/>
    </location>
</feature>
<dbReference type="Pfam" id="PF03023">
    <property type="entry name" value="MurJ"/>
    <property type="match status" value="1"/>
</dbReference>
<dbReference type="GO" id="GO:0008360">
    <property type="term" value="P:regulation of cell shape"/>
    <property type="evidence" value="ECO:0007669"/>
    <property type="project" value="UniProtKB-KW"/>
</dbReference>
<evidence type="ECO:0000256" key="8">
    <source>
        <dbReference type="SAM" id="MobiDB-lite"/>
    </source>
</evidence>
<evidence type="ECO:0000256" key="2">
    <source>
        <dbReference type="ARBA" id="ARBA00022475"/>
    </source>
</evidence>
<evidence type="ECO:0000256" key="6">
    <source>
        <dbReference type="ARBA" id="ARBA00022989"/>
    </source>
</evidence>
<dbReference type="PANTHER" id="PTHR47019:SF1">
    <property type="entry name" value="LIPID II FLIPPASE MURJ"/>
    <property type="match status" value="1"/>
</dbReference>
<evidence type="ECO:0000256" key="3">
    <source>
        <dbReference type="ARBA" id="ARBA00022692"/>
    </source>
</evidence>
<dbReference type="STRING" id="1027371.GOALK_024_00090"/>
<gene>
    <name evidence="10" type="ORF">GOALK_024_00090</name>
</gene>
<feature type="transmembrane region" description="Helical" evidence="9">
    <location>
        <begin position="190"/>
        <end position="210"/>
    </location>
</feature>
<evidence type="ECO:0000313" key="11">
    <source>
        <dbReference type="Proteomes" id="UP000003558"/>
    </source>
</evidence>
<name>F9VRF4_9ACTN</name>
<sequence length="279" mass="29421">MPILSQVVIVTEKYSAGSLGTSAIAAVDYARIISETAVLVISMPIGLAALPRFATLSAREFRDSLERVISVLIPVAVVVSVLAFVEARGIVKVLFGRGEFDEASVNLTADISAGFALGIWALLLNYFLTKTMNSRFRNWDAVATIAISAVVTLTARPFLVGELGATGLGLAVSVGAIIGAIYATARLAVFLRTVTLIVSMFPTFVVGYLVGAYLDDCTWNGVAAGIGAVSLVGIVNMLAAPAPRAALRSILSGRRRDAEMERSEQTAHNGELIDQESSE</sequence>
<reference evidence="10 11" key="1">
    <citation type="submission" date="2011-05" db="EMBL/GenBank/DDBJ databases">
        <title>Whole genome shotgun sequence of Gordonia alkanivorans NBRC 16433.</title>
        <authorList>
            <person name="Hosoyama A."/>
            <person name="Nakamura S."/>
            <person name="Takarada H."/>
            <person name="Tsuchikane K."/>
            <person name="Yamazaki S."/>
            <person name="Fujita N."/>
        </authorList>
    </citation>
    <scope>NUCLEOTIDE SEQUENCE [LARGE SCALE GENOMIC DNA]</scope>
    <source>
        <strain evidence="10 11">NBRC 16433</strain>
    </source>
</reference>
<dbReference type="InterPro" id="IPR051050">
    <property type="entry name" value="Lipid_II_flippase_MurJ/MviN"/>
</dbReference>
<accession>F9VRF4</accession>
<feature type="transmembrane region" description="Helical" evidence="9">
    <location>
        <begin position="111"/>
        <end position="129"/>
    </location>
</feature>
<dbReference type="PANTHER" id="PTHR47019">
    <property type="entry name" value="LIPID II FLIPPASE MURJ"/>
    <property type="match status" value="1"/>
</dbReference>
<keyword evidence="6 9" id="KW-1133">Transmembrane helix</keyword>
<keyword evidence="5" id="KW-0573">Peptidoglycan synthesis</keyword>
<feature type="region of interest" description="Disordered" evidence="8">
    <location>
        <begin position="258"/>
        <end position="279"/>
    </location>
</feature>
<comment type="subcellular location">
    <subcellularLocation>
        <location evidence="1">Cell membrane</location>
        <topology evidence="1">Multi-pass membrane protein</topology>
    </subcellularLocation>
</comment>
<dbReference type="EMBL" id="BACI01000024">
    <property type="protein sequence ID" value="GAA11193.1"/>
    <property type="molecule type" value="Genomic_DNA"/>
</dbReference>
<feature type="transmembrane region" description="Helical" evidence="9">
    <location>
        <begin position="165"/>
        <end position="183"/>
    </location>
</feature>
<feature type="transmembrane region" description="Helical" evidence="9">
    <location>
        <begin position="222"/>
        <end position="247"/>
    </location>
</feature>
<organism evidence="10 11">
    <name type="scientific">Gordonia alkanivorans NBRC 16433</name>
    <dbReference type="NCBI Taxonomy" id="1027371"/>
    <lineage>
        <taxon>Bacteria</taxon>
        <taxon>Bacillati</taxon>
        <taxon>Actinomycetota</taxon>
        <taxon>Actinomycetes</taxon>
        <taxon>Mycobacteriales</taxon>
        <taxon>Gordoniaceae</taxon>
        <taxon>Gordonia</taxon>
    </lineage>
</organism>
<feature type="transmembrane region" description="Helical" evidence="9">
    <location>
        <begin position="141"/>
        <end position="159"/>
    </location>
</feature>
<protein>
    <submittedName>
        <fullName evidence="10">Uncharacterized protein</fullName>
    </submittedName>
</protein>
<dbReference type="Proteomes" id="UP000003558">
    <property type="component" value="Unassembled WGS sequence"/>
</dbReference>
<dbReference type="AlphaFoldDB" id="F9VRF4"/>
<keyword evidence="4" id="KW-0133">Cell shape</keyword>
<dbReference type="GO" id="GO:0015648">
    <property type="term" value="F:lipid-linked peptidoglycan transporter activity"/>
    <property type="evidence" value="ECO:0007669"/>
    <property type="project" value="TreeGrafter"/>
</dbReference>
<comment type="caution">
    <text evidence="10">The sequence shown here is derived from an EMBL/GenBank/DDBJ whole genome shotgun (WGS) entry which is preliminary data.</text>
</comment>
<evidence type="ECO:0000256" key="9">
    <source>
        <dbReference type="SAM" id="Phobius"/>
    </source>
</evidence>
<feature type="transmembrane region" description="Helical" evidence="9">
    <location>
        <begin position="29"/>
        <end position="50"/>
    </location>
</feature>
<evidence type="ECO:0000313" key="10">
    <source>
        <dbReference type="EMBL" id="GAA11193.1"/>
    </source>
</evidence>
<dbReference type="GO" id="GO:0009252">
    <property type="term" value="P:peptidoglycan biosynthetic process"/>
    <property type="evidence" value="ECO:0007669"/>
    <property type="project" value="UniProtKB-KW"/>
</dbReference>
<proteinExistence type="predicted"/>
<keyword evidence="3 9" id="KW-0812">Transmembrane</keyword>
<dbReference type="eggNOG" id="COG0728">
    <property type="taxonomic scope" value="Bacteria"/>
</dbReference>
<evidence type="ECO:0000256" key="7">
    <source>
        <dbReference type="ARBA" id="ARBA00023136"/>
    </source>
</evidence>
<dbReference type="GO" id="GO:0034204">
    <property type="term" value="P:lipid translocation"/>
    <property type="evidence" value="ECO:0007669"/>
    <property type="project" value="TreeGrafter"/>
</dbReference>
<dbReference type="GO" id="GO:0005886">
    <property type="term" value="C:plasma membrane"/>
    <property type="evidence" value="ECO:0007669"/>
    <property type="project" value="UniProtKB-SubCell"/>
</dbReference>
<dbReference type="InterPro" id="IPR004268">
    <property type="entry name" value="MurJ"/>
</dbReference>